<dbReference type="Pfam" id="PF23681">
    <property type="entry name" value="CTT_SPB4"/>
    <property type="match status" value="1"/>
</dbReference>
<evidence type="ECO:0000313" key="5">
    <source>
        <dbReference type="EMBL" id="GLD74303.1"/>
    </source>
</evidence>
<dbReference type="InterPro" id="IPR056330">
    <property type="entry name" value="CTT_SPB4"/>
</dbReference>
<proteinExistence type="predicted"/>
<name>A0AAD3NKV2_LATJO</name>
<evidence type="ECO:0000256" key="1">
    <source>
        <dbReference type="ARBA" id="ARBA00022801"/>
    </source>
</evidence>
<keyword evidence="1" id="KW-0378">Hydrolase</keyword>
<dbReference type="InterPro" id="IPR025313">
    <property type="entry name" value="SPB4-like_CTE"/>
</dbReference>
<feature type="region of interest" description="Disordered" evidence="3">
    <location>
        <begin position="150"/>
        <end position="212"/>
    </location>
</feature>
<keyword evidence="2 5" id="KW-0347">Helicase</keyword>
<keyword evidence="2 5" id="KW-0067">ATP-binding</keyword>
<sequence length="259" mass="29733">MTPVAFVAPDETSDLLLESEEHREFQVSLHSASQFEVPSRTAMLVYTAYVACPLQKMPPIGDVVDVLPKVKAMSLADRAMFDRGMRAFVSYVQAYAKHECSLIFRIKDLDFASLARGFALLRLPKMPELRGKTFPDFTETTVDTETIRYKDKNREKQRQKMLQEKDKTPLPKKNFTKNKAWSKQKNKKERRKKMSAKRKHDEGSDMDDEDMNELLNDTRLLKKLKKGQISEEDFEKQITSGPKSKHKTDGPSHGSSDEA</sequence>
<feature type="domain" description="ATP-dependent rRNA helicase SPB4-like C-terminal extension" evidence="4">
    <location>
        <begin position="65"/>
        <end position="128"/>
    </location>
</feature>
<organism evidence="5 6">
    <name type="scientific">Lates japonicus</name>
    <name type="common">Japanese lates</name>
    <dbReference type="NCBI Taxonomy" id="270547"/>
    <lineage>
        <taxon>Eukaryota</taxon>
        <taxon>Metazoa</taxon>
        <taxon>Chordata</taxon>
        <taxon>Craniata</taxon>
        <taxon>Vertebrata</taxon>
        <taxon>Euteleostomi</taxon>
        <taxon>Actinopterygii</taxon>
        <taxon>Neopterygii</taxon>
        <taxon>Teleostei</taxon>
        <taxon>Neoteleostei</taxon>
        <taxon>Acanthomorphata</taxon>
        <taxon>Carangaria</taxon>
        <taxon>Carangaria incertae sedis</taxon>
        <taxon>Centropomidae</taxon>
        <taxon>Lates</taxon>
    </lineage>
</organism>
<keyword evidence="2 5" id="KW-0547">Nucleotide-binding</keyword>
<feature type="compositionally biased region" description="Basic and acidic residues" evidence="3">
    <location>
        <begin position="150"/>
        <end position="169"/>
    </location>
</feature>
<dbReference type="SMART" id="SM01178">
    <property type="entry name" value="DUF4217"/>
    <property type="match status" value="1"/>
</dbReference>
<accession>A0AAD3NKV2</accession>
<evidence type="ECO:0000256" key="3">
    <source>
        <dbReference type="SAM" id="MobiDB-lite"/>
    </source>
</evidence>
<dbReference type="GO" id="GO:0004386">
    <property type="term" value="F:helicase activity"/>
    <property type="evidence" value="ECO:0007669"/>
    <property type="project" value="UniProtKB-KW"/>
</dbReference>
<gene>
    <name evidence="5" type="ORF">AKAME5_002563200</name>
</gene>
<evidence type="ECO:0000256" key="2">
    <source>
        <dbReference type="ARBA" id="ARBA00022806"/>
    </source>
</evidence>
<protein>
    <submittedName>
        <fullName evidence="5">ATP-dependent RNA helicase DDX55</fullName>
    </submittedName>
</protein>
<evidence type="ECO:0000313" key="6">
    <source>
        <dbReference type="Proteomes" id="UP001279410"/>
    </source>
</evidence>
<feature type="region of interest" description="Disordered" evidence="3">
    <location>
        <begin position="224"/>
        <end position="259"/>
    </location>
</feature>
<keyword evidence="6" id="KW-1185">Reference proteome</keyword>
<dbReference type="AlphaFoldDB" id="A0AAD3NKV2"/>
<comment type="caution">
    <text evidence="5">The sequence shown here is derived from an EMBL/GenBank/DDBJ whole genome shotgun (WGS) entry which is preliminary data.</text>
</comment>
<feature type="compositionally biased region" description="Basic residues" evidence="3">
    <location>
        <begin position="174"/>
        <end position="198"/>
    </location>
</feature>
<dbReference type="Pfam" id="PF13959">
    <property type="entry name" value="CTE_SPB4"/>
    <property type="match status" value="1"/>
</dbReference>
<evidence type="ECO:0000259" key="4">
    <source>
        <dbReference type="SMART" id="SM01178"/>
    </source>
</evidence>
<dbReference type="EMBL" id="BRZM01002129">
    <property type="protein sequence ID" value="GLD74303.1"/>
    <property type="molecule type" value="Genomic_DNA"/>
</dbReference>
<dbReference type="Proteomes" id="UP001279410">
    <property type="component" value="Unassembled WGS sequence"/>
</dbReference>
<dbReference type="GO" id="GO:0016787">
    <property type="term" value="F:hydrolase activity"/>
    <property type="evidence" value="ECO:0007669"/>
    <property type="project" value="UniProtKB-KW"/>
</dbReference>
<reference evidence="5" key="1">
    <citation type="submission" date="2022-08" db="EMBL/GenBank/DDBJ databases">
        <title>Genome sequencing of akame (Lates japonicus).</title>
        <authorList>
            <person name="Hashiguchi Y."/>
            <person name="Takahashi H."/>
        </authorList>
    </citation>
    <scope>NUCLEOTIDE SEQUENCE</scope>
    <source>
        <strain evidence="5">Kochi</strain>
    </source>
</reference>